<evidence type="ECO:0000313" key="1">
    <source>
        <dbReference type="EMBL" id="KAI4377663.1"/>
    </source>
</evidence>
<keyword evidence="2" id="KW-1185">Reference proteome</keyword>
<reference evidence="2" key="1">
    <citation type="journal article" date="2023" name="Front. Plant Sci.">
        <title>Chromosomal-level genome assembly of Melastoma candidum provides insights into trichome evolution.</title>
        <authorList>
            <person name="Zhong Y."/>
            <person name="Wu W."/>
            <person name="Sun C."/>
            <person name="Zou P."/>
            <person name="Liu Y."/>
            <person name="Dai S."/>
            <person name="Zhou R."/>
        </authorList>
    </citation>
    <scope>NUCLEOTIDE SEQUENCE [LARGE SCALE GENOMIC DNA]</scope>
</reference>
<proteinExistence type="predicted"/>
<dbReference type="Proteomes" id="UP001057402">
    <property type="component" value="Chromosome 4"/>
</dbReference>
<dbReference type="EMBL" id="CM042883">
    <property type="protein sequence ID" value="KAI4377663.1"/>
    <property type="molecule type" value="Genomic_DNA"/>
</dbReference>
<protein>
    <submittedName>
        <fullName evidence="1">Uncharacterized protein</fullName>
    </submittedName>
</protein>
<gene>
    <name evidence="1" type="ORF">MLD38_015254</name>
</gene>
<organism evidence="1 2">
    <name type="scientific">Melastoma candidum</name>
    <dbReference type="NCBI Taxonomy" id="119954"/>
    <lineage>
        <taxon>Eukaryota</taxon>
        <taxon>Viridiplantae</taxon>
        <taxon>Streptophyta</taxon>
        <taxon>Embryophyta</taxon>
        <taxon>Tracheophyta</taxon>
        <taxon>Spermatophyta</taxon>
        <taxon>Magnoliopsida</taxon>
        <taxon>eudicotyledons</taxon>
        <taxon>Gunneridae</taxon>
        <taxon>Pentapetalae</taxon>
        <taxon>rosids</taxon>
        <taxon>malvids</taxon>
        <taxon>Myrtales</taxon>
        <taxon>Melastomataceae</taxon>
        <taxon>Melastomatoideae</taxon>
        <taxon>Melastomateae</taxon>
        <taxon>Melastoma</taxon>
    </lineage>
</organism>
<name>A0ACB9RGN6_9MYRT</name>
<sequence>MLQRGDYISPKRHKLSIIESDVACVMLQDPICGSAHCALAPYWSKKMGKNDLVACQASPRGGMLNLHVVEMHRRVKLRGEGGDRDARLHRHLRGGLVVACPVYRENLVDWDVEHRRRRVRLINDEGGLGLQCDKKLNNCVVEGSIARVFSFLDCRKGVCYAADKWGK</sequence>
<accession>A0ACB9RGN6</accession>
<evidence type="ECO:0000313" key="2">
    <source>
        <dbReference type="Proteomes" id="UP001057402"/>
    </source>
</evidence>
<comment type="caution">
    <text evidence="1">The sequence shown here is derived from an EMBL/GenBank/DDBJ whole genome shotgun (WGS) entry which is preliminary data.</text>
</comment>